<evidence type="ECO:0000256" key="5">
    <source>
        <dbReference type="ARBA" id="ARBA00023277"/>
    </source>
</evidence>
<dbReference type="GO" id="GO:0016829">
    <property type="term" value="F:lyase activity"/>
    <property type="evidence" value="ECO:0007669"/>
    <property type="project" value="UniProtKB-KW"/>
</dbReference>
<name>A0A850PIJ1_9PROT</name>
<dbReference type="RefSeq" id="WP_176613982.1">
    <property type="nucleotide sequence ID" value="NZ_JABXXR010000087.1"/>
</dbReference>
<dbReference type="Gene3D" id="3.20.20.70">
    <property type="entry name" value="Aldolase class I"/>
    <property type="match status" value="1"/>
</dbReference>
<evidence type="ECO:0000256" key="4">
    <source>
        <dbReference type="ARBA" id="ARBA00023239"/>
    </source>
</evidence>
<sequence length="212" mass="22022">MSIDLTEAIGHCPLIAILRGVRPAEAVAMGEVLLHAGFRIVEVPLNSPEPFDSIRRLHKAFGDRLLIGAGTVLSTEAVANVAEAGGRIIVMPHGDPAVIRAAKAAGMVCTPGVATPTEGFAALAAGADALKLFPAEQLGPTVLKAWRSVFPAGTSFVPVGGITPDNMRPWLDAGAAGFGLGSGLYRKGMSVPALAERAYHYIHAIGELRSRN</sequence>
<dbReference type="CDD" id="cd00452">
    <property type="entry name" value="KDPG_aldolase"/>
    <property type="match status" value="1"/>
</dbReference>
<keyword evidence="7" id="KW-1185">Reference proteome</keyword>
<gene>
    <name evidence="6" type="ORF">HUK82_10900</name>
</gene>
<evidence type="ECO:0000313" key="7">
    <source>
        <dbReference type="Proteomes" id="UP000585665"/>
    </source>
</evidence>
<evidence type="ECO:0000256" key="2">
    <source>
        <dbReference type="ARBA" id="ARBA00006906"/>
    </source>
</evidence>
<keyword evidence="4" id="KW-0456">Lyase</keyword>
<comment type="similarity">
    <text evidence="2">Belongs to the KHG/KDPG aldolase family.</text>
</comment>
<evidence type="ECO:0000256" key="3">
    <source>
        <dbReference type="ARBA" id="ARBA00011233"/>
    </source>
</evidence>
<evidence type="ECO:0000256" key="1">
    <source>
        <dbReference type="ARBA" id="ARBA00004761"/>
    </source>
</evidence>
<proteinExistence type="inferred from homology"/>
<reference evidence="6 7" key="1">
    <citation type="submission" date="2020-06" db="EMBL/GenBank/DDBJ databases">
        <title>Description of novel acetic acid bacteria.</title>
        <authorList>
            <person name="Sombolestani A."/>
        </authorList>
    </citation>
    <scope>NUCLEOTIDE SEQUENCE [LARGE SCALE GENOMIC DNA]</scope>
    <source>
        <strain evidence="6 7">LMG 27010</strain>
    </source>
</reference>
<dbReference type="InterPro" id="IPR031338">
    <property type="entry name" value="KDPG/KHG_AS_2"/>
</dbReference>
<comment type="pathway">
    <text evidence="1">Carbohydrate acid metabolism.</text>
</comment>
<dbReference type="InterPro" id="IPR013785">
    <property type="entry name" value="Aldolase_TIM"/>
</dbReference>
<dbReference type="Proteomes" id="UP000585665">
    <property type="component" value="Unassembled WGS sequence"/>
</dbReference>
<dbReference type="EMBL" id="JABXXR010000087">
    <property type="protein sequence ID" value="NVN41061.1"/>
    <property type="molecule type" value="Genomic_DNA"/>
</dbReference>
<dbReference type="NCBIfam" id="NF006600">
    <property type="entry name" value="PRK09140.1"/>
    <property type="match status" value="1"/>
</dbReference>
<dbReference type="InterPro" id="IPR000887">
    <property type="entry name" value="Aldlse_KDPG_KHG"/>
</dbReference>
<dbReference type="PANTHER" id="PTHR30246">
    <property type="entry name" value="2-KETO-3-DEOXY-6-PHOSPHOGLUCONATE ALDOLASE"/>
    <property type="match status" value="1"/>
</dbReference>
<dbReference type="SUPFAM" id="SSF51569">
    <property type="entry name" value="Aldolase"/>
    <property type="match status" value="1"/>
</dbReference>
<dbReference type="PANTHER" id="PTHR30246:SF1">
    <property type="entry name" value="2-DEHYDRO-3-DEOXY-6-PHOSPHOGALACTONATE ALDOLASE-RELATED"/>
    <property type="match status" value="1"/>
</dbReference>
<dbReference type="Pfam" id="PF01081">
    <property type="entry name" value="Aldolase"/>
    <property type="match status" value="1"/>
</dbReference>
<accession>A0A850PIJ1</accession>
<comment type="subunit">
    <text evidence="3">Homotrimer.</text>
</comment>
<organism evidence="6 7">
    <name type="scientific">Ameyamaea chiangmaiensis</name>
    <dbReference type="NCBI Taxonomy" id="442969"/>
    <lineage>
        <taxon>Bacteria</taxon>
        <taxon>Pseudomonadati</taxon>
        <taxon>Pseudomonadota</taxon>
        <taxon>Alphaproteobacteria</taxon>
        <taxon>Acetobacterales</taxon>
        <taxon>Acetobacteraceae</taxon>
        <taxon>Ameyamaea</taxon>
    </lineage>
</organism>
<comment type="caution">
    <text evidence="6">The sequence shown here is derived from an EMBL/GenBank/DDBJ whole genome shotgun (WGS) entry which is preliminary data.</text>
</comment>
<protein>
    <submittedName>
        <fullName evidence="6">2-dehydro-3-deoxy-6-phosphogalactonate aldolase</fullName>
    </submittedName>
</protein>
<dbReference type="PROSITE" id="PS00160">
    <property type="entry name" value="ALDOLASE_KDPG_KHG_2"/>
    <property type="match status" value="1"/>
</dbReference>
<dbReference type="AlphaFoldDB" id="A0A850PIJ1"/>
<keyword evidence="5" id="KW-0119">Carbohydrate metabolism</keyword>
<evidence type="ECO:0000313" key="6">
    <source>
        <dbReference type="EMBL" id="NVN41061.1"/>
    </source>
</evidence>